<evidence type="ECO:0000313" key="6">
    <source>
        <dbReference type="Proteomes" id="UP001216907"/>
    </source>
</evidence>
<dbReference type="InterPro" id="IPR050595">
    <property type="entry name" value="Bact_response_regulator"/>
</dbReference>
<feature type="region of interest" description="Disordered" evidence="3">
    <location>
        <begin position="128"/>
        <end position="170"/>
    </location>
</feature>
<organism evidence="5 6">
    <name type="scientific">Paludisphaera mucosa</name>
    <dbReference type="NCBI Taxonomy" id="3030827"/>
    <lineage>
        <taxon>Bacteria</taxon>
        <taxon>Pseudomonadati</taxon>
        <taxon>Planctomycetota</taxon>
        <taxon>Planctomycetia</taxon>
        <taxon>Isosphaerales</taxon>
        <taxon>Isosphaeraceae</taxon>
        <taxon>Paludisphaera</taxon>
    </lineage>
</organism>
<keyword evidence="1 2" id="KW-0597">Phosphoprotein</keyword>
<evidence type="ECO:0000256" key="1">
    <source>
        <dbReference type="ARBA" id="ARBA00022553"/>
    </source>
</evidence>
<dbReference type="CDD" id="cd17580">
    <property type="entry name" value="REC_2_DhkD-like"/>
    <property type="match status" value="1"/>
</dbReference>
<dbReference type="Proteomes" id="UP001216907">
    <property type="component" value="Unassembled WGS sequence"/>
</dbReference>
<evidence type="ECO:0000256" key="2">
    <source>
        <dbReference type="PROSITE-ProRule" id="PRU00169"/>
    </source>
</evidence>
<reference evidence="5 6" key="1">
    <citation type="submission" date="2023-03" db="EMBL/GenBank/DDBJ databases">
        <title>Paludisphaera mucosa sp. nov. a novel planctomycete from northern fen.</title>
        <authorList>
            <person name="Ivanova A."/>
        </authorList>
    </citation>
    <scope>NUCLEOTIDE SEQUENCE [LARGE SCALE GENOMIC DNA]</scope>
    <source>
        <strain evidence="5 6">Pla2</strain>
    </source>
</reference>
<proteinExistence type="predicted"/>
<protein>
    <submittedName>
        <fullName evidence="5">Response regulator</fullName>
    </submittedName>
</protein>
<dbReference type="SUPFAM" id="SSF52172">
    <property type="entry name" value="CheY-like"/>
    <property type="match status" value="1"/>
</dbReference>
<dbReference type="Gene3D" id="3.40.50.2300">
    <property type="match status" value="1"/>
</dbReference>
<dbReference type="PANTHER" id="PTHR44591">
    <property type="entry name" value="STRESS RESPONSE REGULATOR PROTEIN 1"/>
    <property type="match status" value="1"/>
</dbReference>
<evidence type="ECO:0000313" key="5">
    <source>
        <dbReference type="EMBL" id="MDG3002201.1"/>
    </source>
</evidence>
<dbReference type="SMART" id="SM00448">
    <property type="entry name" value="REC"/>
    <property type="match status" value="1"/>
</dbReference>
<dbReference type="InterPro" id="IPR011006">
    <property type="entry name" value="CheY-like_superfamily"/>
</dbReference>
<comment type="caution">
    <text evidence="5">The sequence shown here is derived from an EMBL/GenBank/DDBJ whole genome shotgun (WGS) entry which is preliminary data.</text>
</comment>
<sequence length="170" mass="18443">MKTQSTDRATPGRCVLIIDDNEDLALSQASLLQYYGCRVEVAHDGWEGLRLAIQKPHDVVFIDIGLPGMSGYEVVRAIRSALSDPPILLAQTAYGQPEDMRKSREAGFDAHLVKPVDPSEIVRHVLDGREALRRSGSGSGDESPPTPLPPRIFRPGSSPGSAPADARSFR</sequence>
<dbReference type="PANTHER" id="PTHR44591:SF3">
    <property type="entry name" value="RESPONSE REGULATORY DOMAIN-CONTAINING PROTEIN"/>
    <property type="match status" value="1"/>
</dbReference>
<keyword evidence="6" id="KW-1185">Reference proteome</keyword>
<dbReference type="EMBL" id="JARRAG010000001">
    <property type="protein sequence ID" value="MDG3002201.1"/>
    <property type="molecule type" value="Genomic_DNA"/>
</dbReference>
<feature type="domain" description="Response regulatory" evidence="4">
    <location>
        <begin position="14"/>
        <end position="129"/>
    </location>
</feature>
<evidence type="ECO:0000259" key="4">
    <source>
        <dbReference type="PROSITE" id="PS50110"/>
    </source>
</evidence>
<name>A0ABT6F3X9_9BACT</name>
<accession>A0ABT6F3X9</accession>
<dbReference type="Pfam" id="PF00072">
    <property type="entry name" value="Response_reg"/>
    <property type="match status" value="1"/>
</dbReference>
<evidence type="ECO:0000256" key="3">
    <source>
        <dbReference type="SAM" id="MobiDB-lite"/>
    </source>
</evidence>
<dbReference type="InterPro" id="IPR001789">
    <property type="entry name" value="Sig_transdc_resp-reg_receiver"/>
</dbReference>
<gene>
    <name evidence="5" type="ORF">PZE19_00220</name>
</gene>
<dbReference type="PROSITE" id="PS50110">
    <property type="entry name" value="RESPONSE_REGULATORY"/>
    <property type="match status" value="1"/>
</dbReference>
<dbReference type="RefSeq" id="WP_277858568.1">
    <property type="nucleotide sequence ID" value="NZ_JARRAG010000001.1"/>
</dbReference>
<feature type="modified residue" description="4-aspartylphosphate" evidence="2">
    <location>
        <position position="63"/>
    </location>
</feature>